<proteinExistence type="predicted"/>
<keyword evidence="3" id="KW-1185">Reference proteome</keyword>
<accession>A0ABS8KWM8</accession>
<organism evidence="2 3">
    <name type="scientific">Reyranella aquatilis</name>
    <dbReference type="NCBI Taxonomy" id="2035356"/>
    <lineage>
        <taxon>Bacteria</taxon>
        <taxon>Pseudomonadati</taxon>
        <taxon>Pseudomonadota</taxon>
        <taxon>Alphaproteobacteria</taxon>
        <taxon>Hyphomicrobiales</taxon>
        <taxon>Reyranellaceae</taxon>
        <taxon>Reyranella</taxon>
    </lineage>
</organism>
<dbReference type="InterPro" id="IPR014982">
    <property type="entry name" value="GSCFA"/>
</dbReference>
<sequence>MPVRRMSASDAFDALKANPDNRWPTREDPANRFAYFADPSFKPRFSLEPGQRIFTIGSCFARNVERALADRGFDVPTLALHGALGDDPSINWGGDRGAVLNNYVPAAIAPQIRWAFGQDAFDLERHAFQMGRDRYVDLQLPSGFRPLAAEAIARRRDAISTIYRSLAGSHVVLITLGLIEAWYDTLSCLYVNCPPPKSAIRSDPSRFELHILDYNEVVASLEELIALLGRVCPKGHRVILTVSPVPLQATFTASDVAVANTYSKSVLRAAVEPLVARHEHIEYFPSYESVILTDRSIAYANDQVHIEGALVRFNVDRMIRRYAGAAGGEAVTDVIERARADMQAGLFRAGLKRLQKAWAENAGDPALALALARAQIRAGNGAVAEKLLLQLLDAKENVAARNLLARYYNDTGRHQEAALHAEKASEAFVVRRDRPLRLNGSLQRIIAYYHLNRFEEGLALLDRTTHDLVSRPLVIYWKARFLEKLGRVDEAETFYRECNQLAEQVAYQSAFADFLAAQGRWAEAAEWVDRILVVSPGDKTALRLRAELRRREIAAGPLRQKGARDWFVGLAQRVGRTLPFRARCEAAAPDEPV</sequence>
<evidence type="ECO:0000313" key="2">
    <source>
        <dbReference type="EMBL" id="MCC8430496.1"/>
    </source>
</evidence>
<reference evidence="2 3" key="1">
    <citation type="submission" date="2021-11" db="EMBL/GenBank/DDBJ databases">
        <authorList>
            <person name="Lee D.-H."/>
            <person name="Kim S.-B."/>
        </authorList>
    </citation>
    <scope>NUCLEOTIDE SEQUENCE [LARGE SCALE GENOMIC DNA]</scope>
    <source>
        <strain evidence="2 3">KCTC 52223</strain>
    </source>
</reference>
<evidence type="ECO:0000259" key="1">
    <source>
        <dbReference type="Pfam" id="PF08885"/>
    </source>
</evidence>
<dbReference type="SUPFAM" id="SSF48452">
    <property type="entry name" value="TPR-like"/>
    <property type="match status" value="1"/>
</dbReference>
<dbReference type="Proteomes" id="UP001198862">
    <property type="component" value="Unassembled WGS sequence"/>
</dbReference>
<gene>
    <name evidence="2" type="ORF">LJ725_16085</name>
</gene>
<dbReference type="RefSeq" id="WP_230551653.1">
    <property type="nucleotide sequence ID" value="NZ_JAJISD010000006.1"/>
</dbReference>
<dbReference type="Pfam" id="PF08885">
    <property type="entry name" value="GSCFA"/>
    <property type="match status" value="1"/>
</dbReference>
<dbReference type="InterPro" id="IPR011990">
    <property type="entry name" value="TPR-like_helical_dom_sf"/>
</dbReference>
<dbReference type="Pfam" id="PF14559">
    <property type="entry name" value="TPR_19"/>
    <property type="match status" value="1"/>
</dbReference>
<dbReference type="EMBL" id="JAJISD010000006">
    <property type="protein sequence ID" value="MCC8430496.1"/>
    <property type="molecule type" value="Genomic_DNA"/>
</dbReference>
<protein>
    <submittedName>
        <fullName evidence="2">GSCFA domain-containing protein</fullName>
    </submittedName>
</protein>
<feature type="domain" description="GSCFA" evidence="1">
    <location>
        <begin position="52"/>
        <end position="316"/>
    </location>
</feature>
<comment type="caution">
    <text evidence="2">The sequence shown here is derived from an EMBL/GenBank/DDBJ whole genome shotgun (WGS) entry which is preliminary data.</text>
</comment>
<dbReference type="Gene3D" id="1.25.40.10">
    <property type="entry name" value="Tetratricopeptide repeat domain"/>
    <property type="match status" value="1"/>
</dbReference>
<evidence type="ECO:0000313" key="3">
    <source>
        <dbReference type="Proteomes" id="UP001198862"/>
    </source>
</evidence>
<name>A0ABS8KWM8_9HYPH</name>